<keyword evidence="1" id="KW-0862">Zinc</keyword>
<dbReference type="PROSITE" id="PS00028">
    <property type="entry name" value="ZINC_FINGER_C2H2_1"/>
    <property type="match status" value="1"/>
</dbReference>
<dbReference type="SUPFAM" id="SSF57667">
    <property type="entry name" value="beta-beta-alpha zinc fingers"/>
    <property type="match status" value="1"/>
</dbReference>
<reference evidence="4" key="1">
    <citation type="submission" date="2021-07" db="EMBL/GenBank/DDBJ databases">
        <title>Genome Resource of American Ginseng Black Spot Pathogen Alternaria panax.</title>
        <authorList>
            <person name="Qiu C."/>
            <person name="Wang W."/>
            <person name="Liu Z."/>
        </authorList>
    </citation>
    <scope>NUCLEOTIDE SEQUENCE</scope>
    <source>
        <strain evidence="4">BNCC115425</strain>
    </source>
</reference>
<feature type="region of interest" description="Disordered" evidence="2">
    <location>
        <begin position="157"/>
        <end position="189"/>
    </location>
</feature>
<protein>
    <recommendedName>
        <fullName evidence="3">C2H2-type domain-containing protein</fullName>
    </recommendedName>
</protein>
<keyword evidence="5" id="KW-1185">Reference proteome</keyword>
<dbReference type="Gene3D" id="3.30.160.60">
    <property type="entry name" value="Classic Zinc Finger"/>
    <property type="match status" value="1"/>
</dbReference>
<feature type="domain" description="C2H2-type" evidence="3">
    <location>
        <begin position="135"/>
        <end position="165"/>
    </location>
</feature>
<organism evidence="4 5">
    <name type="scientific">Alternaria panax</name>
    <dbReference type="NCBI Taxonomy" id="48097"/>
    <lineage>
        <taxon>Eukaryota</taxon>
        <taxon>Fungi</taxon>
        <taxon>Dikarya</taxon>
        <taxon>Ascomycota</taxon>
        <taxon>Pezizomycotina</taxon>
        <taxon>Dothideomycetes</taxon>
        <taxon>Pleosporomycetidae</taxon>
        <taxon>Pleosporales</taxon>
        <taxon>Pleosporineae</taxon>
        <taxon>Pleosporaceae</taxon>
        <taxon>Alternaria</taxon>
        <taxon>Alternaria sect. Panax</taxon>
    </lineage>
</organism>
<proteinExistence type="predicted"/>
<dbReference type="AlphaFoldDB" id="A0AAD4FC07"/>
<evidence type="ECO:0000256" key="2">
    <source>
        <dbReference type="SAM" id="MobiDB-lite"/>
    </source>
</evidence>
<accession>A0AAD4FC07</accession>
<keyword evidence="1" id="KW-0479">Metal-binding</keyword>
<evidence type="ECO:0000313" key="4">
    <source>
        <dbReference type="EMBL" id="KAG9187150.1"/>
    </source>
</evidence>
<dbReference type="SMART" id="SM00355">
    <property type="entry name" value="ZnF_C2H2"/>
    <property type="match status" value="2"/>
</dbReference>
<dbReference type="EMBL" id="JAANER010000007">
    <property type="protein sequence ID" value="KAG9187150.1"/>
    <property type="molecule type" value="Genomic_DNA"/>
</dbReference>
<dbReference type="InterPro" id="IPR013087">
    <property type="entry name" value="Znf_C2H2_type"/>
</dbReference>
<dbReference type="GO" id="GO:0008270">
    <property type="term" value="F:zinc ion binding"/>
    <property type="evidence" value="ECO:0007669"/>
    <property type="project" value="UniProtKB-KW"/>
</dbReference>
<evidence type="ECO:0000256" key="1">
    <source>
        <dbReference type="PROSITE-ProRule" id="PRU00042"/>
    </source>
</evidence>
<dbReference type="InterPro" id="IPR036236">
    <property type="entry name" value="Znf_C2H2_sf"/>
</dbReference>
<feature type="compositionally biased region" description="Basic and acidic residues" evidence="2">
    <location>
        <begin position="166"/>
        <end position="176"/>
    </location>
</feature>
<sequence>MPTLMYPNYNLRPQHNMPSCPAPWSQVNTHLEYEFVEYRAKELHQDRHAHVIYRNGIPLRPKETTQGHLLLSNAESDPRPYLLRAPSVSSPTLTSWSDHVLRCGQCHVAFTGAYGKGNLGRHMRHKHALIKEAVYKCTVSGCDKTFARKDAMLKHARKQHPGLHSEPVKRKRDNEAKATNPLRKIGGGSAIRCRPDNGSAWTNGCSGLDTDGTYARMVHATKTTGSSGQQMGRSNQTTGAAVSAYQIEARPLQFADHNDSSAASTYRETHSSLHHLPPPCTDWNYGHTSAPKTVTDCHSSTGMSTQPSSHGFDTAPSSYFHPMHSEATAVQDLEDSMSHSPLTSLSSNHSRTLQSGASPYITPHHTPLSQRSLSGGYFQAIPGSDTNIDLSHIDPVLFQQPFEWPHSLDEELE</sequence>
<evidence type="ECO:0000313" key="5">
    <source>
        <dbReference type="Proteomes" id="UP001199106"/>
    </source>
</evidence>
<keyword evidence="1" id="KW-0863">Zinc-finger</keyword>
<gene>
    <name evidence="4" type="ORF">G6011_05021</name>
</gene>
<evidence type="ECO:0000259" key="3">
    <source>
        <dbReference type="PROSITE" id="PS50157"/>
    </source>
</evidence>
<name>A0AAD4FC07_9PLEO</name>
<comment type="caution">
    <text evidence="4">The sequence shown here is derived from an EMBL/GenBank/DDBJ whole genome shotgun (WGS) entry which is preliminary data.</text>
</comment>
<dbReference type="PROSITE" id="PS50157">
    <property type="entry name" value="ZINC_FINGER_C2H2_2"/>
    <property type="match status" value="1"/>
</dbReference>
<dbReference type="Proteomes" id="UP001199106">
    <property type="component" value="Unassembled WGS sequence"/>
</dbReference>